<comment type="caution">
    <text evidence="10">The sequence shown here is derived from an EMBL/GenBank/DDBJ whole genome shotgun (WGS) entry which is preliminary data.</text>
</comment>
<keyword evidence="2" id="KW-0813">Transport</keyword>
<keyword evidence="5 8" id="KW-1133">Transmembrane helix</keyword>
<evidence type="ECO:0000313" key="10">
    <source>
        <dbReference type="EMBL" id="MBO0345113.1"/>
    </source>
</evidence>
<dbReference type="InterPro" id="IPR020846">
    <property type="entry name" value="MFS_dom"/>
</dbReference>
<dbReference type="InterPro" id="IPR036259">
    <property type="entry name" value="MFS_trans_sf"/>
</dbReference>
<keyword evidence="6 8" id="KW-0472">Membrane</keyword>
<protein>
    <submittedName>
        <fullName evidence="10">MFS transporter</fullName>
    </submittedName>
</protein>
<keyword evidence="3" id="KW-1003">Cell membrane</keyword>
<feature type="transmembrane region" description="Helical" evidence="8">
    <location>
        <begin position="219"/>
        <end position="238"/>
    </location>
</feature>
<feature type="transmembrane region" description="Helical" evidence="8">
    <location>
        <begin position="186"/>
        <end position="207"/>
    </location>
</feature>
<dbReference type="GO" id="GO:0005886">
    <property type="term" value="C:plasma membrane"/>
    <property type="evidence" value="ECO:0007669"/>
    <property type="project" value="UniProtKB-SubCell"/>
</dbReference>
<evidence type="ECO:0000256" key="5">
    <source>
        <dbReference type="ARBA" id="ARBA00022989"/>
    </source>
</evidence>
<feature type="transmembrane region" description="Helical" evidence="8">
    <location>
        <begin position="244"/>
        <end position="269"/>
    </location>
</feature>
<dbReference type="Pfam" id="PF07690">
    <property type="entry name" value="MFS_1"/>
    <property type="match status" value="1"/>
</dbReference>
<dbReference type="CDD" id="cd17502">
    <property type="entry name" value="MFS_Azr1_MDR_like"/>
    <property type="match status" value="1"/>
</dbReference>
<dbReference type="EMBL" id="JAFLNF010000003">
    <property type="protein sequence ID" value="MBO0345113.1"/>
    <property type="molecule type" value="Genomic_DNA"/>
</dbReference>
<reference evidence="10" key="1">
    <citation type="submission" date="2021-03" db="EMBL/GenBank/DDBJ databases">
        <title>Roseibium sp. CAU 1637 isolated from Incheon.</title>
        <authorList>
            <person name="Kim W."/>
        </authorList>
    </citation>
    <scope>NUCLEOTIDE SEQUENCE</scope>
    <source>
        <strain evidence="10">CAU 1637</strain>
    </source>
</reference>
<feature type="transmembrane region" description="Helical" evidence="8">
    <location>
        <begin position="479"/>
        <end position="505"/>
    </location>
</feature>
<feature type="transmembrane region" description="Helical" evidence="8">
    <location>
        <begin position="100"/>
        <end position="119"/>
    </location>
</feature>
<feature type="transmembrane region" description="Helical" evidence="8">
    <location>
        <begin position="323"/>
        <end position="342"/>
    </location>
</feature>
<comment type="subcellular location">
    <subcellularLocation>
        <location evidence="1">Cell membrane</location>
        <topology evidence="1">Multi-pass membrane protein</topology>
    </subcellularLocation>
</comment>
<accession>A0A939J979</accession>
<dbReference type="Gene3D" id="1.20.1720.10">
    <property type="entry name" value="Multidrug resistance protein D"/>
    <property type="match status" value="1"/>
</dbReference>
<gene>
    <name evidence="10" type="ORF">J0X15_07775</name>
</gene>
<keyword evidence="4 8" id="KW-0812">Transmembrane</keyword>
<feature type="transmembrane region" description="Helical" evidence="8">
    <location>
        <begin position="35"/>
        <end position="57"/>
    </location>
</feature>
<evidence type="ECO:0000256" key="7">
    <source>
        <dbReference type="SAM" id="MobiDB-lite"/>
    </source>
</evidence>
<dbReference type="AlphaFoldDB" id="A0A939J979"/>
<feature type="transmembrane region" description="Helical" evidence="8">
    <location>
        <begin position="380"/>
        <end position="405"/>
    </location>
</feature>
<dbReference type="PANTHER" id="PTHR23501:SF197">
    <property type="entry name" value="COMD"/>
    <property type="match status" value="1"/>
</dbReference>
<feature type="transmembrane region" description="Helical" evidence="8">
    <location>
        <begin position="69"/>
        <end position="88"/>
    </location>
</feature>
<dbReference type="Gene3D" id="1.20.1250.20">
    <property type="entry name" value="MFS general substrate transporter like domains"/>
    <property type="match status" value="1"/>
</dbReference>
<evidence type="ECO:0000256" key="6">
    <source>
        <dbReference type="ARBA" id="ARBA00023136"/>
    </source>
</evidence>
<feature type="domain" description="Major facilitator superfamily (MFS) profile" evidence="9">
    <location>
        <begin position="35"/>
        <end position="510"/>
    </location>
</feature>
<feature type="transmembrane region" description="Helical" evidence="8">
    <location>
        <begin position="354"/>
        <end position="374"/>
    </location>
</feature>
<name>A0A939J979_9HYPH</name>
<evidence type="ECO:0000256" key="4">
    <source>
        <dbReference type="ARBA" id="ARBA00022692"/>
    </source>
</evidence>
<proteinExistence type="predicted"/>
<evidence type="ECO:0000256" key="3">
    <source>
        <dbReference type="ARBA" id="ARBA00022475"/>
    </source>
</evidence>
<dbReference type="Proteomes" id="UP000664779">
    <property type="component" value="Unassembled WGS sequence"/>
</dbReference>
<evidence type="ECO:0000256" key="1">
    <source>
        <dbReference type="ARBA" id="ARBA00004651"/>
    </source>
</evidence>
<feature type="region of interest" description="Disordered" evidence="7">
    <location>
        <begin position="1"/>
        <end position="25"/>
    </location>
</feature>
<dbReference type="PANTHER" id="PTHR23501">
    <property type="entry name" value="MAJOR FACILITATOR SUPERFAMILY"/>
    <property type="match status" value="1"/>
</dbReference>
<dbReference type="FunFam" id="1.20.1720.10:FF:000004">
    <property type="entry name" value="EmrB/QacA family drug resistance transporter"/>
    <property type="match status" value="1"/>
</dbReference>
<keyword evidence="11" id="KW-1185">Reference proteome</keyword>
<feature type="transmembrane region" description="Helical" evidence="8">
    <location>
        <begin position="290"/>
        <end position="311"/>
    </location>
</feature>
<organism evidence="10 11">
    <name type="scientific">Roseibium limicola</name>
    <dbReference type="NCBI Taxonomy" id="2816037"/>
    <lineage>
        <taxon>Bacteria</taxon>
        <taxon>Pseudomonadati</taxon>
        <taxon>Pseudomonadota</taxon>
        <taxon>Alphaproteobacteria</taxon>
        <taxon>Hyphomicrobiales</taxon>
        <taxon>Stappiaceae</taxon>
        <taxon>Roseibium</taxon>
    </lineage>
</organism>
<evidence type="ECO:0000259" key="9">
    <source>
        <dbReference type="PROSITE" id="PS50850"/>
    </source>
</evidence>
<dbReference type="PROSITE" id="PS50850">
    <property type="entry name" value="MFS"/>
    <property type="match status" value="1"/>
</dbReference>
<evidence type="ECO:0000313" key="11">
    <source>
        <dbReference type="Proteomes" id="UP000664779"/>
    </source>
</evidence>
<feature type="transmembrane region" description="Helical" evidence="8">
    <location>
        <begin position="426"/>
        <end position="444"/>
    </location>
</feature>
<evidence type="ECO:0000256" key="8">
    <source>
        <dbReference type="SAM" id="Phobius"/>
    </source>
</evidence>
<dbReference type="GO" id="GO:0022857">
    <property type="term" value="F:transmembrane transporter activity"/>
    <property type="evidence" value="ECO:0007669"/>
    <property type="project" value="InterPro"/>
</dbReference>
<dbReference type="RefSeq" id="WP_206939497.1">
    <property type="nucleotide sequence ID" value="NZ_JAFLNF010000003.1"/>
</dbReference>
<feature type="transmembrane region" description="Helical" evidence="8">
    <location>
        <begin position="161"/>
        <end position="180"/>
    </location>
</feature>
<evidence type="ECO:0000256" key="2">
    <source>
        <dbReference type="ARBA" id="ARBA00022448"/>
    </source>
</evidence>
<dbReference type="SUPFAM" id="SSF103473">
    <property type="entry name" value="MFS general substrate transporter"/>
    <property type="match status" value="1"/>
</dbReference>
<feature type="transmembrane region" description="Helical" evidence="8">
    <location>
        <begin position="125"/>
        <end position="149"/>
    </location>
</feature>
<sequence>MTTSTSTTTPAPEAQHPEKSPGAPLTLDKKRRLTIFLILMTAAFMSMMDVQIVATALPTIVGEFGDISGFSWIASAYLLTSSAVMPLYGKLGDLFGRKYVIITVVGLFVIGSLACATAVSINTLIAARVLQAIGGGGIMVTIFAINADLFEPRERAKYQSYSSLVLMTAGAAGPTLGGLMTDLFGWRSIFLINLPIGIVVIAGLALLLPYKRPERKPKVDYVGAVLLAGVICSLVLWADSATLFGSLIAPQSLLIILIGVTCALAWVYVEKRVEEPVIPLRLFKDQTISLLLIVTLASGCMGIGMANYYALFLQSGLGMTPSIAGLFFIPLTTGIAVGSVSAGRIMSRTGGYKYFAVASTATTACVLIAVSLIVDQTTSLAIVAVLLFLHGIGTGIGQQVPILGVQNAAPRQDIGSATGMTTLSRIGGASIGISIYGAIVSYMISHAPQTVPGVGEIETLTPSEIVKLPVDVQHAINDIYLMACNPVLLTAAGIGLTGCVAALFLENRRLGSK</sequence>
<dbReference type="InterPro" id="IPR011701">
    <property type="entry name" value="MFS"/>
</dbReference>